<evidence type="ECO:0000256" key="11">
    <source>
        <dbReference type="RuleBase" id="RU366010"/>
    </source>
</evidence>
<dbReference type="Gene3D" id="2.60.120.10">
    <property type="entry name" value="Jelly Rolls"/>
    <property type="match status" value="2"/>
</dbReference>
<gene>
    <name evidence="12" type="ORF">GCK32_009684</name>
</gene>
<comment type="catalytic activity">
    <reaction evidence="11">
        <text>L-cysteine + O2 = 3-sulfino-L-alanine + H(+)</text>
        <dbReference type="Rhea" id="RHEA:20441"/>
        <dbReference type="ChEBI" id="CHEBI:15378"/>
        <dbReference type="ChEBI" id="CHEBI:15379"/>
        <dbReference type="ChEBI" id="CHEBI:35235"/>
        <dbReference type="ChEBI" id="CHEBI:61085"/>
        <dbReference type="EC" id="1.13.11.20"/>
    </reaction>
</comment>
<keyword evidence="7 11" id="KW-0560">Oxidoreductase</keyword>
<comment type="cofactor">
    <cofactor evidence="11">
        <name>Fe cation</name>
        <dbReference type="ChEBI" id="CHEBI:24875"/>
    </cofactor>
    <text evidence="11">Binds 1 Fe cation per subunit.</text>
</comment>
<evidence type="ECO:0000256" key="10">
    <source>
        <dbReference type="PIRSR" id="PIRSR610300-51"/>
    </source>
</evidence>
<keyword evidence="5 9" id="KW-0883">Thioether bond</keyword>
<dbReference type="GO" id="GO:0042412">
    <property type="term" value="P:taurine biosynthetic process"/>
    <property type="evidence" value="ECO:0007669"/>
    <property type="project" value="UniProtKB-UniRule"/>
</dbReference>
<dbReference type="InterPro" id="IPR011051">
    <property type="entry name" value="RmlC_Cupin_sf"/>
</dbReference>
<keyword evidence="6 11" id="KW-0223">Dioxygenase</keyword>
<evidence type="ECO:0000256" key="3">
    <source>
        <dbReference type="ARBA" id="ARBA00013133"/>
    </source>
</evidence>
<dbReference type="Pfam" id="PF05995">
    <property type="entry name" value="CDO_I"/>
    <property type="match status" value="2"/>
</dbReference>
<feature type="cross-link" description="3'-(S-cysteinyl)-tyrosine (Cys-Tyr)" evidence="9">
    <location>
        <begin position="55"/>
        <end position="121"/>
    </location>
</feature>
<dbReference type="EC" id="1.13.11.20" evidence="3 11"/>
<dbReference type="InterPro" id="IPR014710">
    <property type="entry name" value="RmlC-like_jellyroll"/>
</dbReference>
<comment type="caution">
    <text evidence="12">The sequence shown here is derived from an EMBL/GenBank/DDBJ whole genome shotgun (WGS) entry which is preliminary data.</text>
</comment>
<keyword evidence="13" id="KW-1185">Reference proteome</keyword>
<dbReference type="PANTHER" id="PTHR12918:SF1">
    <property type="entry name" value="CYSTEINE DIOXYGENASE TYPE 1"/>
    <property type="match status" value="1"/>
</dbReference>
<keyword evidence="8 10" id="KW-0408">Iron</keyword>
<dbReference type="EMBL" id="WIXE01001049">
    <property type="protein sequence ID" value="KAK5986054.1"/>
    <property type="molecule type" value="Genomic_DNA"/>
</dbReference>
<dbReference type="CDD" id="cd10548">
    <property type="entry name" value="cupin_CDO"/>
    <property type="match status" value="1"/>
</dbReference>
<feature type="binding site" evidence="10">
    <location>
        <position position="50"/>
    </location>
    <ligand>
        <name>Fe cation</name>
        <dbReference type="ChEBI" id="CHEBI:24875"/>
        <note>catalytic</note>
    </ligand>
</feature>
<feature type="binding site" evidence="10">
    <location>
        <position position="48"/>
    </location>
    <ligand>
        <name>Fe cation</name>
        <dbReference type="ChEBI" id="CHEBI:24875"/>
        <note>catalytic</note>
    </ligand>
</feature>
<dbReference type="AlphaFoldDB" id="A0AAN8ITC8"/>
<protein>
    <recommendedName>
        <fullName evidence="3 11">Cysteine dioxygenase</fullName>
        <ecNumber evidence="3 11">1.13.11.20</ecNumber>
    </recommendedName>
</protein>
<evidence type="ECO:0000256" key="8">
    <source>
        <dbReference type="ARBA" id="ARBA00023004"/>
    </source>
</evidence>
<evidence type="ECO:0000256" key="9">
    <source>
        <dbReference type="PIRSR" id="PIRSR610300-50"/>
    </source>
</evidence>
<reference evidence="12 13" key="1">
    <citation type="submission" date="2019-10" db="EMBL/GenBank/DDBJ databases">
        <title>Assembly and Annotation for the nematode Trichostrongylus colubriformis.</title>
        <authorList>
            <person name="Martin J."/>
        </authorList>
    </citation>
    <scope>NUCLEOTIDE SEQUENCE [LARGE SCALE GENOMIC DNA]</scope>
    <source>
        <strain evidence="12">G859</strain>
        <tissue evidence="12">Whole worm</tissue>
    </source>
</reference>
<evidence type="ECO:0000256" key="5">
    <source>
        <dbReference type="ARBA" id="ARBA00022784"/>
    </source>
</evidence>
<evidence type="ECO:0000256" key="4">
    <source>
        <dbReference type="ARBA" id="ARBA00022723"/>
    </source>
</evidence>
<evidence type="ECO:0000256" key="2">
    <source>
        <dbReference type="ARBA" id="ARBA00006622"/>
    </source>
</evidence>
<name>A0AAN8ITC8_TRICO</name>
<keyword evidence="4 10" id="KW-0479">Metal-binding</keyword>
<dbReference type="GO" id="GO:0017172">
    <property type="term" value="F:cysteine dioxygenase activity"/>
    <property type="evidence" value="ECO:0007669"/>
    <property type="project" value="UniProtKB-UniRule"/>
</dbReference>
<proteinExistence type="inferred from homology"/>
<dbReference type="PANTHER" id="PTHR12918">
    <property type="entry name" value="CYSTEINE DIOXYGENASE"/>
    <property type="match status" value="1"/>
</dbReference>
<accession>A0AAN8ITC8</accession>
<comment type="pathway">
    <text evidence="1 11">Organosulfur biosynthesis; taurine biosynthesis; hypotaurine from L-cysteine: step 1/2.</text>
</comment>
<sequence>MQALIGEMRSIFRDDHVNIEDMEKTLLSYKSDPQDWSQYAMFDERNIHDHSGSHCFVKMLEGTLKETRFAFPENDTDGVPLVKTGESYVAVNEVTYMSDQLGLHRMENPSHSENAVSLHVYSPAYDKCSLFDQRTSQRHTSQVTFWSRYGKLSDSDDVPFDRIQTSSSRG</sequence>
<evidence type="ECO:0000256" key="1">
    <source>
        <dbReference type="ARBA" id="ARBA00004759"/>
    </source>
</evidence>
<dbReference type="InterPro" id="IPR010300">
    <property type="entry name" value="CDO_1"/>
</dbReference>
<evidence type="ECO:0000256" key="7">
    <source>
        <dbReference type="ARBA" id="ARBA00023002"/>
    </source>
</evidence>
<evidence type="ECO:0000313" key="12">
    <source>
        <dbReference type="EMBL" id="KAK5986054.1"/>
    </source>
</evidence>
<dbReference type="SUPFAM" id="SSF51182">
    <property type="entry name" value="RmlC-like cupins"/>
    <property type="match status" value="1"/>
</dbReference>
<evidence type="ECO:0000313" key="13">
    <source>
        <dbReference type="Proteomes" id="UP001331761"/>
    </source>
</evidence>
<dbReference type="GO" id="GO:0008198">
    <property type="term" value="F:ferrous iron binding"/>
    <property type="evidence" value="ECO:0007669"/>
    <property type="project" value="TreeGrafter"/>
</dbReference>
<organism evidence="12 13">
    <name type="scientific">Trichostrongylus colubriformis</name>
    <name type="common">Black scour worm</name>
    <dbReference type="NCBI Taxonomy" id="6319"/>
    <lineage>
        <taxon>Eukaryota</taxon>
        <taxon>Metazoa</taxon>
        <taxon>Ecdysozoa</taxon>
        <taxon>Nematoda</taxon>
        <taxon>Chromadorea</taxon>
        <taxon>Rhabditida</taxon>
        <taxon>Rhabditina</taxon>
        <taxon>Rhabditomorpha</taxon>
        <taxon>Strongyloidea</taxon>
        <taxon>Trichostrongylidae</taxon>
        <taxon>Trichostrongylus</taxon>
    </lineage>
</organism>
<dbReference type="Proteomes" id="UP001331761">
    <property type="component" value="Unassembled WGS sequence"/>
</dbReference>
<evidence type="ECO:0000256" key="6">
    <source>
        <dbReference type="ARBA" id="ARBA00022964"/>
    </source>
</evidence>
<dbReference type="GO" id="GO:0019448">
    <property type="term" value="P:L-cysteine catabolic process"/>
    <property type="evidence" value="ECO:0007669"/>
    <property type="project" value="TreeGrafter"/>
</dbReference>
<feature type="binding site" evidence="10">
    <location>
        <position position="104"/>
    </location>
    <ligand>
        <name>Fe cation</name>
        <dbReference type="ChEBI" id="CHEBI:24875"/>
        <note>catalytic</note>
    </ligand>
</feature>
<comment type="similarity">
    <text evidence="2 11">Belongs to the cysteine dioxygenase family.</text>
</comment>